<name>A0A3P8KAX1_RAOTE</name>
<dbReference type="SMART" id="SM00487">
    <property type="entry name" value="DEXDc"/>
    <property type="match status" value="1"/>
</dbReference>
<evidence type="ECO:0000259" key="5">
    <source>
        <dbReference type="PROSITE" id="PS51192"/>
    </source>
</evidence>
<accession>A0A3P8KAX1</accession>
<dbReference type="GO" id="GO:0005524">
    <property type="term" value="F:ATP binding"/>
    <property type="evidence" value="ECO:0007669"/>
    <property type="project" value="UniProtKB-KW"/>
</dbReference>
<dbReference type="SUPFAM" id="SSF52540">
    <property type="entry name" value="P-loop containing nucleoside triphosphate hydrolases"/>
    <property type="match status" value="2"/>
</dbReference>
<dbReference type="InterPro" id="IPR027417">
    <property type="entry name" value="P-loop_NTPase"/>
</dbReference>
<sequence length="726" mass="84445">MNEHFGSGSDALFEYTFSEYQKCARLLISDENQGRDELIKILEKKNDYSRILDGVLADLIESAGFYPYIIKNDLTLSSSSQKIRFENNRSINIKDKVFHDEQKYLLDLINSEKNVIASAPTSFGKSLLIEEIVASKKYKNIIIIQPTLALLDETRKKISKYSNDYKLIVRTSQAFCSEGKGNIFLLTSERVNEYKDLPKVDYLIIDEFYKLSSKRDDERHQSLNNAFIKIFKNSTPKFYFLGPNIDGITPGFADKYNAVFYQSQYSLVRCNDFNIYKDYADLFGSRGNKARFKESILFKLISGRCDEQTIVYCASPSKARRLSREFANFIQKNKSGELTHNPPLIEWIEKNISKRWSLIDSIKHGVAFHDGALPRHITSSIIDYFNEGLIKVLFCTSTIIEGVNTSAKNIVYFDEKKGKDLSIDYFDYSNIKGRAGRLMEHYSGNIFNFNPPPEKEVIYIDIPFFEQNPINEEILINLDDADIKNKNSIEYNFISSLPFDESVLFKNNSINIRGQKKLLDYLKSNIRDNYVLVAWSSTPKYEQLKFCVHLCWEYLLKDNEKSNQMSAERLTKVTFDYGFSQNILELVKNTYNYNLSKSGKMNDEKTIKIIDESIKDSFYILRHWFQYKLPKLLSVLNELQTYVCKLFGLVPGNYLYYSSIIENDFIPEHLNILIEYGVPKSAIQKIAKFIPDHLVDDEVVRLISNKKLYDYNELIDYEKNIIKKMF</sequence>
<gene>
    <name evidence="7" type="ORF">NCTC13098_02198</name>
</gene>
<evidence type="ECO:0000259" key="6">
    <source>
        <dbReference type="PROSITE" id="PS51194"/>
    </source>
</evidence>
<proteinExistence type="predicted"/>
<organism evidence="7 8">
    <name type="scientific">Raoultella terrigena</name>
    <name type="common">Klebsiella terrigena</name>
    <dbReference type="NCBI Taxonomy" id="577"/>
    <lineage>
        <taxon>Bacteria</taxon>
        <taxon>Pseudomonadati</taxon>
        <taxon>Pseudomonadota</taxon>
        <taxon>Gammaproteobacteria</taxon>
        <taxon>Enterobacterales</taxon>
        <taxon>Enterobacteriaceae</taxon>
        <taxon>Klebsiella/Raoultella group</taxon>
        <taxon>Raoultella</taxon>
    </lineage>
</organism>
<keyword evidence="4" id="KW-0067">ATP-binding</keyword>
<evidence type="ECO:0000256" key="3">
    <source>
        <dbReference type="ARBA" id="ARBA00022806"/>
    </source>
</evidence>
<reference evidence="7 8" key="1">
    <citation type="submission" date="2018-12" db="EMBL/GenBank/DDBJ databases">
        <authorList>
            <consortium name="Pathogen Informatics"/>
        </authorList>
    </citation>
    <scope>NUCLEOTIDE SEQUENCE [LARGE SCALE GENOMIC DNA]</scope>
    <source>
        <strain evidence="7 8">NCTC13098</strain>
    </source>
</reference>
<keyword evidence="3 7" id="KW-0347">Helicase</keyword>
<dbReference type="PROSITE" id="PS51192">
    <property type="entry name" value="HELICASE_ATP_BIND_1"/>
    <property type="match status" value="1"/>
</dbReference>
<dbReference type="InterPro" id="IPR001650">
    <property type="entry name" value="Helicase_C-like"/>
</dbReference>
<feature type="domain" description="Helicase ATP-binding" evidence="5">
    <location>
        <begin position="106"/>
        <end position="236"/>
    </location>
</feature>
<dbReference type="AlphaFoldDB" id="A0A3P8KAX1"/>
<keyword evidence="2" id="KW-0378">Hydrolase</keyword>
<dbReference type="PANTHER" id="PTHR47961">
    <property type="entry name" value="DNA POLYMERASE THETA, PUTATIVE (AFU_ORTHOLOGUE AFUA_1G05260)-RELATED"/>
    <property type="match status" value="1"/>
</dbReference>
<dbReference type="PANTHER" id="PTHR47961:SF6">
    <property type="entry name" value="DNA-DIRECTED DNA POLYMERASE"/>
    <property type="match status" value="1"/>
</dbReference>
<dbReference type="Pfam" id="PF00270">
    <property type="entry name" value="DEAD"/>
    <property type="match status" value="1"/>
</dbReference>
<evidence type="ECO:0000256" key="4">
    <source>
        <dbReference type="ARBA" id="ARBA00022840"/>
    </source>
</evidence>
<dbReference type="GO" id="GO:0004386">
    <property type="term" value="F:helicase activity"/>
    <property type="evidence" value="ECO:0007669"/>
    <property type="project" value="UniProtKB-KW"/>
</dbReference>
<protein>
    <submittedName>
        <fullName evidence="7">Ski2-like helicase</fullName>
    </submittedName>
</protein>
<dbReference type="Pfam" id="PF00271">
    <property type="entry name" value="Helicase_C"/>
    <property type="match status" value="1"/>
</dbReference>
<dbReference type="Gene3D" id="3.40.50.300">
    <property type="entry name" value="P-loop containing nucleotide triphosphate hydrolases"/>
    <property type="match status" value="2"/>
</dbReference>
<dbReference type="KEGG" id="rtg:NCTC13098_02198"/>
<evidence type="ECO:0000256" key="1">
    <source>
        <dbReference type="ARBA" id="ARBA00022741"/>
    </source>
</evidence>
<dbReference type="EMBL" id="LR131271">
    <property type="protein sequence ID" value="VDR25865.1"/>
    <property type="molecule type" value="Genomic_DNA"/>
</dbReference>
<feature type="domain" description="Helicase C-terminal" evidence="6">
    <location>
        <begin position="297"/>
        <end position="482"/>
    </location>
</feature>
<dbReference type="GO" id="GO:0016787">
    <property type="term" value="F:hydrolase activity"/>
    <property type="evidence" value="ECO:0007669"/>
    <property type="project" value="UniProtKB-KW"/>
</dbReference>
<evidence type="ECO:0000313" key="7">
    <source>
        <dbReference type="EMBL" id="VDR25865.1"/>
    </source>
</evidence>
<dbReference type="Proteomes" id="UP000274346">
    <property type="component" value="Chromosome"/>
</dbReference>
<dbReference type="SMART" id="SM00490">
    <property type="entry name" value="HELICc"/>
    <property type="match status" value="1"/>
</dbReference>
<dbReference type="InterPro" id="IPR011545">
    <property type="entry name" value="DEAD/DEAH_box_helicase_dom"/>
</dbReference>
<dbReference type="PROSITE" id="PS51194">
    <property type="entry name" value="HELICASE_CTER"/>
    <property type="match status" value="1"/>
</dbReference>
<evidence type="ECO:0000313" key="8">
    <source>
        <dbReference type="Proteomes" id="UP000274346"/>
    </source>
</evidence>
<dbReference type="InterPro" id="IPR050474">
    <property type="entry name" value="Hel308_SKI2-like"/>
</dbReference>
<dbReference type="InterPro" id="IPR014001">
    <property type="entry name" value="Helicase_ATP-bd"/>
</dbReference>
<dbReference type="GO" id="GO:0003676">
    <property type="term" value="F:nucleic acid binding"/>
    <property type="evidence" value="ECO:0007669"/>
    <property type="project" value="InterPro"/>
</dbReference>
<keyword evidence="1" id="KW-0547">Nucleotide-binding</keyword>
<evidence type="ECO:0000256" key="2">
    <source>
        <dbReference type="ARBA" id="ARBA00022801"/>
    </source>
</evidence>